<dbReference type="PANTHER" id="PTHR44103">
    <property type="entry name" value="PROPROTEIN CONVERTASE P"/>
    <property type="match status" value="1"/>
</dbReference>
<dbReference type="InterPro" id="IPR013517">
    <property type="entry name" value="FG-GAP"/>
</dbReference>
<proteinExistence type="predicted"/>
<gene>
    <name evidence="2" type="ORF">EXU30_08240</name>
</gene>
<dbReference type="EMBL" id="CP036200">
    <property type="protein sequence ID" value="QBF84844.1"/>
    <property type="molecule type" value="Genomic_DNA"/>
</dbReference>
<dbReference type="Gene3D" id="2.130.10.130">
    <property type="entry name" value="Integrin alpha, N-terminal"/>
    <property type="match status" value="2"/>
</dbReference>
<dbReference type="SUPFAM" id="SSF69318">
    <property type="entry name" value="Integrin alpha N-terminal domain"/>
    <property type="match status" value="1"/>
</dbReference>
<dbReference type="OrthoDB" id="7054769at2"/>
<dbReference type="Pfam" id="PF13517">
    <property type="entry name" value="FG-GAP_3"/>
    <property type="match status" value="1"/>
</dbReference>
<keyword evidence="3" id="KW-1185">Reference proteome</keyword>
<evidence type="ECO:0000256" key="1">
    <source>
        <dbReference type="ARBA" id="ARBA00022729"/>
    </source>
</evidence>
<dbReference type="PANTHER" id="PTHR44103:SF1">
    <property type="entry name" value="PROPROTEIN CONVERTASE P"/>
    <property type="match status" value="1"/>
</dbReference>
<reference evidence="2 3" key="1">
    <citation type="submission" date="2019-02" db="EMBL/GenBank/DDBJ databases">
        <title>Shewanella sp. D4-2 isolated from Dokdo Island.</title>
        <authorList>
            <person name="Baek K."/>
        </authorList>
    </citation>
    <scope>NUCLEOTIDE SEQUENCE [LARGE SCALE GENOMIC DNA]</scope>
    <source>
        <strain evidence="2 3">D4-2</strain>
    </source>
</reference>
<evidence type="ECO:0000313" key="2">
    <source>
        <dbReference type="EMBL" id="QBF84844.1"/>
    </source>
</evidence>
<dbReference type="Proteomes" id="UP000291106">
    <property type="component" value="Chromosome"/>
</dbReference>
<organism evidence="2 3">
    <name type="scientific">Shewanella maritima</name>
    <dbReference type="NCBI Taxonomy" id="2520507"/>
    <lineage>
        <taxon>Bacteria</taxon>
        <taxon>Pseudomonadati</taxon>
        <taxon>Pseudomonadota</taxon>
        <taxon>Gammaproteobacteria</taxon>
        <taxon>Alteromonadales</taxon>
        <taxon>Shewanellaceae</taxon>
        <taxon>Shewanella</taxon>
    </lineage>
</organism>
<accession>A0A411PMT8</accession>
<dbReference type="KEGG" id="smai:EXU30_08240"/>
<dbReference type="AlphaFoldDB" id="A0A411PMT8"/>
<name>A0A411PMT8_9GAMM</name>
<protein>
    <submittedName>
        <fullName evidence="2">VCBS repeat-containing protein</fullName>
    </submittedName>
</protein>
<dbReference type="InterPro" id="IPR028994">
    <property type="entry name" value="Integrin_alpha_N"/>
</dbReference>
<keyword evidence="1" id="KW-0732">Signal</keyword>
<sequence>MSLGLAASTVANPALAIAFNDYKLNADIELTQAVISANILPQPGKELIAVGVNDSYQRYLMVYGYQGNKLVELDRMLLTNDLLRYDVYQAENDPQAHPSSKNKQQKLFFTTADSLYQYVPRSDAFSSQLDTSSQLEKVADISSITVTDNADYIARGRFAYDINRDGYGDVFLSDFTQSHLLLAQEDGSLQKQSVPLKPIVEVTRSGAEYSRPEVFSADMNFDARPDLVRVGEGMLEVYHQLDDGSFDSVANFVAVSQPISGINWWNKRDAYGRQLDQSDLLYRKVEQIKDINGDGITDLVVRYTKSSGVFDRSNDYEVYLGSKQLVGETQQASINFGREAATVIRADGTLTGLRFSDLDNDKIDEVVVSGFDIGVSQIIGALLSGSIDQDVYVFKMDANSKFPKKANESEQVELNFSLTSGQSGEPIVALADINGDGFKELLLSDSDDTLKIFVGQSGSQPFSRKSHQLNFTLPTEGSMLSVSDVNGDGRDDLLVQYGRQDDKALQRQIHLFIADD</sequence>
<evidence type="ECO:0000313" key="3">
    <source>
        <dbReference type="Proteomes" id="UP000291106"/>
    </source>
</evidence>